<evidence type="ECO:0000313" key="2">
    <source>
        <dbReference type="Proteomes" id="UP001164929"/>
    </source>
</evidence>
<dbReference type="AlphaFoldDB" id="A0AAD6W3N7"/>
<evidence type="ECO:0000313" key="1">
    <source>
        <dbReference type="EMBL" id="KAJ6998055.1"/>
    </source>
</evidence>
<name>A0AAD6W3N7_9ROSI</name>
<organism evidence="1 2">
    <name type="scientific">Populus alba x Populus x berolinensis</name>
    <dbReference type="NCBI Taxonomy" id="444605"/>
    <lineage>
        <taxon>Eukaryota</taxon>
        <taxon>Viridiplantae</taxon>
        <taxon>Streptophyta</taxon>
        <taxon>Embryophyta</taxon>
        <taxon>Tracheophyta</taxon>
        <taxon>Spermatophyta</taxon>
        <taxon>Magnoliopsida</taxon>
        <taxon>eudicotyledons</taxon>
        <taxon>Gunneridae</taxon>
        <taxon>Pentapetalae</taxon>
        <taxon>rosids</taxon>
        <taxon>fabids</taxon>
        <taxon>Malpighiales</taxon>
        <taxon>Salicaceae</taxon>
        <taxon>Saliceae</taxon>
        <taxon>Populus</taxon>
    </lineage>
</organism>
<sequence length="46" mass="5443">MFVCEICSRIQMFSCAKYKKEVLTPFSYKIMTNCKEQHHSLILKPS</sequence>
<accession>A0AAD6W3N7</accession>
<gene>
    <name evidence="1" type="ORF">NC653_014305</name>
</gene>
<reference evidence="1" key="1">
    <citation type="journal article" date="2023" name="Mol. Ecol. Resour.">
        <title>Chromosome-level genome assembly of a triploid poplar Populus alba 'Berolinensis'.</title>
        <authorList>
            <person name="Chen S."/>
            <person name="Yu Y."/>
            <person name="Wang X."/>
            <person name="Wang S."/>
            <person name="Zhang T."/>
            <person name="Zhou Y."/>
            <person name="He R."/>
            <person name="Meng N."/>
            <person name="Wang Y."/>
            <person name="Liu W."/>
            <person name="Liu Z."/>
            <person name="Liu J."/>
            <person name="Guo Q."/>
            <person name="Huang H."/>
            <person name="Sederoff R.R."/>
            <person name="Wang G."/>
            <person name="Qu G."/>
            <person name="Chen S."/>
        </authorList>
    </citation>
    <scope>NUCLEOTIDE SEQUENCE</scope>
    <source>
        <strain evidence="1">SC-2020</strain>
    </source>
</reference>
<comment type="caution">
    <text evidence="1">The sequence shown here is derived from an EMBL/GenBank/DDBJ whole genome shotgun (WGS) entry which is preliminary data.</text>
</comment>
<proteinExistence type="predicted"/>
<dbReference type="Proteomes" id="UP001164929">
    <property type="component" value="Chromosome 5"/>
</dbReference>
<keyword evidence="2" id="KW-1185">Reference proteome</keyword>
<protein>
    <submittedName>
        <fullName evidence="1">Uncharacterized protein</fullName>
    </submittedName>
</protein>
<dbReference type="EMBL" id="JAQIZT010000005">
    <property type="protein sequence ID" value="KAJ6998055.1"/>
    <property type="molecule type" value="Genomic_DNA"/>
</dbReference>